<dbReference type="CDD" id="cd03801">
    <property type="entry name" value="GT4_PimA-like"/>
    <property type="match status" value="1"/>
</dbReference>
<dbReference type="InterPro" id="IPR028098">
    <property type="entry name" value="Glyco_trans_4-like_N"/>
</dbReference>
<keyword evidence="2" id="KW-0328">Glycosyltransferase</keyword>
<dbReference type="PANTHER" id="PTHR12526">
    <property type="entry name" value="GLYCOSYLTRANSFERASE"/>
    <property type="match status" value="1"/>
</dbReference>
<dbReference type="PANTHER" id="PTHR12526:SF630">
    <property type="entry name" value="GLYCOSYLTRANSFERASE"/>
    <property type="match status" value="1"/>
</dbReference>
<feature type="domain" description="Glycosyltransferase subfamily 4-like N-terminal" evidence="1">
    <location>
        <begin position="18"/>
        <end position="175"/>
    </location>
</feature>
<sequence length="376" mass="42217">MLKIASLVPYKIVPAVTGGEKGIFYFLKYVAQHTEVTAFSVTENAGTVEGINFVDVLGSTRRKSRYADFSVFRKIKEACRRRDIKHIIVEHPYYAWLGVALKKWGGLKLIIHSHNIEATRFKSVKKWWWPILHQYEKFAHRQADFNFFITEEDKDYAIKTYQLRADKCAVITYGIENLAAPSFEEKQQSKKLVCEELELPEATKLILFNGTLDYAPNRDGLDKILKEINPLLQQQAGLSYKIIICGLRLPAEYNELRGYGDQHIIYKGFVEDIGIYFKAADVFINPITDGGGIKTKLVEALGANTPAVSFKAGAYGVPVSITGDHLSVVADDDYQGFANAISTQLIKPAGNMSASFYDHFGWDAIAKKVTGIIKSL</sequence>
<evidence type="ECO:0000313" key="2">
    <source>
        <dbReference type="EMBL" id="WQD37332.1"/>
    </source>
</evidence>
<keyword evidence="2" id="KW-0808">Transferase</keyword>
<dbReference type="EMBL" id="CP139960">
    <property type="protein sequence ID" value="WQD37332.1"/>
    <property type="molecule type" value="Genomic_DNA"/>
</dbReference>
<evidence type="ECO:0000313" key="3">
    <source>
        <dbReference type="Proteomes" id="UP001325680"/>
    </source>
</evidence>
<dbReference type="EC" id="2.4.-.-" evidence="2"/>
<dbReference type="SUPFAM" id="SSF53756">
    <property type="entry name" value="UDP-Glycosyltransferase/glycogen phosphorylase"/>
    <property type="match status" value="1"/>
</dbReference>
<evidence type="ECO:0000259" key="1">
    <source>
        <dbReference type="Pfam" id="PF13439"/>
    </source>
</evidence>
<name>A0ABZ0W493_9BACT</name>
<dbReference type="Proteomes" id="UP001325680">
    <property type="component" value="Chromosome"/>
</dbReference>
<dbReference type="Gene3D" id="3.40.50.2000">
    <property type="entry name" value="Glycogen Phosphorylase B"/>
    <property type="match status" value="2"/>
</dbReference>
<dbReference type="RefSeq" id="WP_114792360.1">
    <property type="nucleotide sequence ID" value="NZ_CP139960.1"/>
</dbReference>
<gene>
    <name evidence="2" type="ORF">U0035_16820</name>
</gene>
<organism evidence="2 3">
    <name type="scientific">Niabella yanshanensis</name>
    <dbReference type="NCBI Taxonomy" id="577386"/>
    <lineage>
        <taxon>Bacteria</taxon>
        <taxon>Pseudomonadati</taxon>
        <taxon>Bacteroidota</taxon>
        <taxon>Chitinophagia</taxon>
        <taxon>Chitinophagales</taxon>
        <taxon>Chitinophagaceae</taxon>
        <taxon>Niabella</taxon>
    </lineage>
</organism>
<dbReference type="Pfam" id="PF13692">
    <property type="entry name" value="Glyco_trans_1_4"/>
    <property type="match status" value="1"/>
</dbReference>
<accession>A0ABZ0W493</accession>
<dbReference type="GO" id="GO:0016757">
    <property type="term" value="F:glycosyltransferase activity"/>
    <property type="evidence" value="ECO:0007669"/>
    <property type="project" value="UniProtKB-KW"/>
</dbReference>
<proteinExistence type="predicted"/>
<reference evidence="2 3" key="1">
    <citation type="submission" date="2023-12" db="EMBL/GenBank/DDBJ databases">
        <title>Genome sequencing and assembly of bacterial species from a model synthetic community.</title>
        <authorList>
            <person name="Hogle S.L."/>
        </authorList>
    </citation>
    <scope>NUCLEOTIDE SEQUENCE [LARGE SCALE GENOMIC DNA]</scope>
    <source>
        <strain evidence="2 3">HAMBI_3031</strain>
    </source>
</reference>
<keyword evidence="3" id="KW-1185">Reference proteome</keyword>
<dbReference type="Pfam" id="PF13439">
    <property type="entry name" value="Glyco_transf_4"/>
    <property type="match status" value="1"/>
</dbReference>
<protein>
    <submittedName>
        <fullName evidence="2">Glycosyltransferase family 4 protein</fullName>
        <ecNumber evidence="2">2.4.-.-</ecNumber>
    </submittedName>
</protein>